<sequence>MPCWWSAVWPGQAKSTARAAEAVALEMVRKRALRTASATTHNWKSSLAAISERSVLPPQHRVQEAAKKRRGGVEKRRIRSATSHTDGDYFRHYGVPIPPMAPSFPPTTFLF</sequence>
<dbReference type="Proteomes" id="UP000515123">
    <property type="component" value="Linkage group 9"/>
</dbReference>
<feature type="compositionally biased region" description="Basic and acidic residues" evidence="1">
    <location>
        <begin position="61"/>
        <end position="75"/>
    </location>
</feature>
<name>A0A6P5FS06_ANACO</name>
<feature type="region of interest" description="Disordered" evidence="1">
    <location>
        <begin position="58"/>
        <end position="85"/>
    </location>
</feature>
<keyword evidence="2" id="KW-1185">Reference proteome</keyword>
<evidence type="ECO:0000313" key="3">
    <source>
        <dbReference type="RefSeq" id="XP_020096303.1"/>
    </source>
</evidence>
<reference evidence="3" key="2">
    <citation type="submission" date="2025-08" db="UniProtKB">
        <authorList>
            <consortium name="RefSeq"/>
        </authorList>
    </citation>
    <scope>IDENTIFICATION</scope>
    <source>
        <tissue evidence="3">Leaf</tissue>
    </source>
</reference>
<dbReference type="RefSeq" id="XP_020096303.1">
    <property type="nucleotide sequence ID" value="XM_020240714.1"/>
</dbReference>
<protein>
    <submittedName>
        <fullName evidence="3">Uncharacterized protein LOC109715603</fullName>
    </submittedName>
</protein>
<proteinExistence type="predicted"/>
<dbReference type="Gramene" id="Aco009102.1.mrna1">
    <property type="protein sequence ID" value="Aco009102.1.mrna1"/>
    <property type="gene ID" value="Aco009102.1.path1"/>
</dbReference>
<organism evidence="2 3">
    <name type="scientific">Ananas comosus</name>
    <name type="common">Pineapple</name>
    <name type="synonym">Ananas ananas</name>
    <dbReference type="NCBI Taxonomy" id="4615"/>
    <lineage>
        <taxon>Eukaryota</taxon>
        <taxon>Viridiplantae</taxon>
        <taxon>Streptophyta</taxon>
        <taxon>Embryophyta</taxon>
        <taxon>Tracheophyta</taxon>
        <taxon>Spermatophyta</taxon>
        <taxon>Magnoliopsida</taxon>
        <taxon>Liliopsida</taxon>
        <taxon>Poales</taxon>
        <taxon>Bromeliaceae</taxon>
        <taxon>Bromelioideae</taxon>
        <taxon>Ananas</taxon>
    </lineage>
</organism>
<evidence type="ECO:0000256" key="1">
    <source>
        <dbReference type="SAM" id="MobiDB-lite"/>
    </source>
</evidence>
<dbReference type="GeneID" id="109715603"/>
<reference evidence="2" key="1">
    <citation type="journal article" date="2015" name="Nat. Genet.">
        <title>The pineapple genome and the evolution of CAM photosynthesis.</title>
        <authorList>
            <person name="Ming R."/>
            <person name="VanBuren R."/>
            <person name="Wai C.M."/>
            <person name="Tang H."/>
            <person name="Schatz M.C."/>
            <person name="Bowers J.E."/>
            <person name="Lyons E."/>
            <person name="Wang M.L."/>
            <person name="Chen J."/>
            <person name="Biggers E."/>
            <person name="Zhang J."/>
            <person name="Huang L."/>
            <person name="Zhang L."/>
            <person name="Miao W."/>
            <person name="Zhang J."/>
            <person name="Ye Z."/>
            <person name="Miao C."/>
            <person name="Lin Z."/>
            <person name="Wang H."/>
            <person name="Zhou H."/>
            <person name="Yim W.C."/>
            <person name="Priest H.D."/>
            <person name="Zheng C."/>
            <person name="Woodhouse M."/>
            <person name="Edger P.P."/>
            <person name="Guyot R."/>
            <person name="Guo H.B."/>
            <person name="Guo H."/>
            <person name="Zheng G."/>
            <person name="Singh R."/>
            <person name="Sharma A."/>
            <person name="Min X."/>
            <person name="Zheng Y."/>
            <person name="Lee H."/>
            <person name="Gurtowski J."/>
            <person name="Sedlazeck F.J."/>
            <person name="Harkess A."/>
            <person name="McKain M.R."/>
            <person name="Liao Z."/>
            <person name="Fang J."/>
            <person name="Liu J."/>
            <person name="Zhang X."/>
            <person name="Zhang Q."/>
            <person name="Hu W."/>
            <person name="Qin Y."/>
            <person name="Wang K."/>
            <person name="Chen L.Y."/>
            <person name="Shirley N."/>
            <person name="Lin Y.R."/>
            <person name="Liu L.Y."/>
            <person name="Hernandez A.G."/>
            <person name="Wright C.L."/>
            <person name="Bulone V."/>
            <person name="Tuskan G.A."/>
            <person name="Heath K."/>
            <person name="Zee F."/>
            <person name="Moore P.H."/>
            <person name="Sunkar R."/>
            <person name="Leebens-Mack J.H."/>
            <person name="Mockler T."/>
            <person name="Bennetzen J.L."/>
            <person name="Freeling M."/>
            <person name="Sankoff D."/>
            <person name="Paterson A.H."/>
            <person name="Zhu X."/>
            <person name="Yang X."/>
            <person name="Smith J.A."/>
            <person name="Cushman J.C."/>
            <person name="Paull R.E."/>
            <person name="Yu Q."/>
        </authorList>
    </citation>
    <scope>NUCLEOTIDE SEQUENCE [LARGE SCALE GENOMIC DNA]</scope>
    <source>
        <strain evidence="2">cv. F153</strain>
    </source>
</reference>
<dbReference type="AlphaFoldDB" id="A0A6P5FS06"/>
<accession>A0A6P5FS06</accession>
<evidence type="ECO:0000313" key="2">
    <source>
        <dbReference type="Proteomes" id="UP000515123"/>
    </source>
</evidence>
<gene>
    <name evidence="3" type="primary">LOC109715603</name>
</gene>